<keyword evidence="13" id="KW-0675">Receptor</keyword>
<sequence length="846" mass="90325">MKIWKSRTVQALLAGTIMALSPLELAAQETEHYAFDIPTQDLGDALRTVAATADWELYAAADEINGVSVPRLRGTFTAKEAIERLLQGTALVARFDKESVLIEKRSGRGAAVAQVSEEAIVVTGTRIEGAPPAAPVITITSQDIKNAGLADLGEVARSLPQNFGGGQNPGIGSAQGTQNENVNVNGASTFNLRGIGPNATLTLLNGNRFAYSGTNSVIDVSAIPVAAVERIEIVTDGASAIYGADAVAGVVNILLRKDYEGFTTTARLGGSTDGGNFQQQFSLLGGTKWSTGGILAVYDYFDNSAIRADDRSFSSSSNPASTFYPDLKRHSVLLSAHQQFTPGVRLKADLIYKRGDMTSVRGLFVDRPIETRGTRVVNEFETFGIAPTLEIDLGGDWNTRLTGFYGTDETYGVTDNFTNGVAAKLIRIFDNRNIAIEAGAEGPLFALPAGDVRLAAGGGWRQNRIHGEFSGRNITPARENKFAYGELFIPLASPDQNLGFAHRASFTAALRWEDYSDSGSIVTPKLGLVYSPAPEFSLGVSWGRSFKMPTLIQQYTGYSASLVPVTGYGTQFPAGSTFVYIGGPNPEVGPERSENMTLSATFRPSTRLQIVTSLFNIDYRDRVGPPLRSVLGALTEPLYSHLVTFNPTAAELDAAIAGAAGPLANGTTGPYDPANVIALLDGRDRNIAEQRYRGADLAIRYRASLSRGRSLTLSAGATWLDSQQRLLPGLPITDLAGNIFSPPHFRARGGAAYDGGRFTLAAFSSFTGGVTDRRRAVPIEISPVATFDLTGRFKIAGVADVTVSALNIFNAKPDQILVAAPNNTPFDSTNYSAIGRFLALTISRDW</sequence>
<evidence type="ECO:0000256" key="8">
    <source>
        <dbReference type="PROSITE-ProRule" id="PRU01360"/>
    </source>
</evidence>
<dbReference type="InterPro" id="IPR037066">
    <property type="entry name" value="Plug_dom_sf"/>
</dbReference>
<feature type="domain" description="TonB-dependent receptor-like beta-barrel" evidence="11">
    <location>
        <begin position="377"/>
        <end position="810"/>
    </location>
</feature>
<dbReference type="InterPro" id="IPR039426">
    <property type="entry name" value="TonB-dep_rcpt-like"/>
</dbReference>
<evidence type="ECO:0000256" key="2">
    <source>
        <dbReference type="ARBA" id="ARBA00022448"/>
    </source>
</evidence>
<dbReference type="InterPro" id="IPR012910">
    <property type="entry name" value="Plug_dom"/>
</dbReference>
<dbReference type="InterPro" id="IPR036942">
    <property type="entry name" value="Beta-barrel_TonB_sf"/>
</dbReference>
<keyword evidence="10" id="KW-0732">Signal</keyword>
<proteinExistence type="inferred from homology"/>
<dbReference type="Pfam" id="PF00593">
    <property type="entry name" value="TonB_dep_Rec_b-barrel"/>
    <property type="match status" value="1"/>
</dbReference>
<protein>
    <submittedName>
        <fullName evidence="13">TonB-dependent receptor</fullName>
    </submittedName>
</protein>
<feature type="chain" id="PRO_5012734828" evidence="10">
    <location>
        <begin position="27"/>
        <end position="846"/>
    </location>
</feature>
<evidence type="ECO:0000256" key="6">
    <source>
        <dbReference type="ARBA" id="ARBA00023136"/>
    </source>
</evidence>
<dbReference type="Pfam" id="PF07715">
    <property type="entry name" value="Plug"/>
    <property type="match status" value="1"/>
</dbReference>
<feature type="signal peptide" evidence="10">
    <location>
        <begin position="1"/>
        <end position="26"/>
    </location>
</feature>
<dbReference type="KEGG" id="sphu:SPPYR_1620"/>
<evidence type="ECO:0000256" key="5">
    <source>
        <dbReference type="ARBA" id="ARBA00023077"/>
    </source>
</evidence>
<dbReference type="Gene3D" id="2.170.130.10">
    <property type="entry name" value="TonB-dependent receptor, plug domain"/>
    <property type="match status" value="1"/>
</dbReference>
<evidence type="ECO:0000256" key="4">
    <source>
        <dbReference type="ARBA" id="ARBA00022692"/>
    </source>
</evidence>
<comment type="similarity">
    <text evidence="8 9">Belongs to the TonB-dependent receptor family.</text>
</comment>
<keyword evidence="6 8" id="KW-0472">Membrane</keyword>
<dbReference type="Gene3D" id="2.40.170.20">
    <property type="entry name" value="TonB-dependent receptor, beta-barrel domain"/>
    <property type="match status" value="1"/>
</dbReference>
<evidence type="ECO:0000256" key="10">
    <source>
        <dbReference type="SAM" id="SignalP"/>
    </source>
</evidence>
<dbReference type="RefSeq" id="WP_295326059.1">
    <property type="nucleotide sequence ID" value="NZ_LT598653.1"/>
</dbReference>
<dbReference type="SUPFAM" id="SSF56935">
    <property type="entry name" value="Porins"/>
    <property type="match status" value="1"/>
</dbReference>
<name>A0A1Y5PRX4_9SPHN</name>
<dbReference type="EMBL" id="LT598653">
    <property type="protein sequence ID" value="SBV32740.1"/>
    <property type="molecule type" value="Genomic_DNA"/>
</dbReference>
<dbReference type="Gene3D" id="3.55.50.30">
    <property type="match status" value="1"/>
</dbReference>
<keyword evidence="5 9" id="KW-0798">TonB box</keyword>
<comment type="subcellular location">
    <subcellularLocation>
        <location evidence="1 8">Cell outer membrane</location>
        <topology evidence="1 8">Multi-pass membrane protein</topology>
    </subcellularLocation>
</comment>
<evidence type="ECO:0000259" key="12">
    <source>
        <dbReference type="Pfam" id="PF07715"/>
    </source>
</evidence>
<accession>A0A1Y5PRX4</accession>
<evidence type="ECO:0000313" key="13">
    <source>
        <dbReference type="EMBL" id="SBV32740.1"/>
    </source>
</evidence>
<organism evidence="13">
    <name type="scientific">uncultured Sphingopyxis sp</name>
    <dbReference type="NCBI Taxonomy" id="310581"/>
    <lineage>
        <taxon>Bacteria</taxon>
        <taxon>Pseudomonadati</taxon>
        <taxon>Pseudomonadota</taxon>
        <taxon>Alphaproteobacteria</taxon>
        <taxon>Sphingomonadales</taxon>
        <taxon>Sphingomonadaceae</taxon>
        <taxon>Sphingopyxis</taxon>
        <taxon>environmental samples</taxon>
    </lineage>
</organism>
<keyword evidence="3 8" id="KW-1134">Transmembrane beta strand</keyword>
<evidence type="ECO:0000256" key="7">
    <source>
        <dbReference type="ARBA" id="ARBA00023237"/>
    </source>
</evidence>
<dbReference type="GO" id="GO:0009279">
    <property type="term" value="C:cell outer membrane"/>
    <property type="evidence" value="ECO:0007669"/>
    <property type="project" value="UniProtKB-SubCell"/>
</dbReference>
<dbReference type="PANTHER" id="PTHR47234">
    <property type="match status" value="1"/>
</dbReference>
<feature type="domain" description="TonB-dependent receptor plug" evidence="12">
    <location>
        <begin position="134"/>
        <end position="250"/>
    </location>
</feature>
<evidence type="ECO:0000256" key="3">
    <source>
        <dbReference type="ARBA" id="ARBA00022452"/>
    </source>
</evidence>
<dbReference type="AlphaFoldDB" id="A0A1Y5PRX4"/>
<keyword evidence="7 8" id="KW-0998">Cell outer membrane</keyword>
<evidence type="ECO:0000256" key="9">
    <source>
        <dbReference type="RuleBase" id="RU003357"/>
    </source>
</evidence>
<keyword evidence="2 8" id="KW-0813">Transport</keyword>
<keyword evidence="4 8" id="KW-0812">Transmembrane</keyword>
<dbReference type="PANTHER" id="PTHR47234:SF1">
    <property type="entry name" value="TONB-DEPENDENT RECEPTOR"/>
    <property type="match status" value="1"/>
</dbReference>
<evidence type="ECO:0000259" key="11">
    <source>
        <dbReference type="Pfam" id="PF00593"/>
    </source>
</evidence>
<dbReference type="InterPro" id="IPR000531">
    <property type="entry name" value="Beta-barrel_TonB"/>
</dbReference>
<evidence type="ECO:0000256" key="1">
    <source>
        <dbReference type="ARBA" id="ARBA00004571"/>
    </source>
</evidence>
<reference evidence="13" key="1">
    <citation type="submission" date="2016-03" db="EMBL/GenBank/DDBJ databases">
        <authorList>
            <person name="Ploux O."/>
        </authorList>
    </citation>
    <scope>NUCLEOTIDE SEQUENCE</scope>
    <source>
        <strain evidence="13">UC10</strain>
    </source>
</reference>
<gene>
    <name evidence="13" type="ORF">SPPYR_1620</name>
</gene>
<dbReference type="PROSITE" id="PS52016">
    <property type="entry name" value="TONB_DEPENDENT_REC_3"/>
    <property type="match status" value="1"/>
</dbReference>